<evidence type="ECO:0000256" key="1">
    <source>
        <dbReference type="SAM" id="MobiDB-lite"/>
    </source>
</evidence>
<dbReference type="EMBL" id="JAEPRA010000001">
    <property type="protein sequence ID" value="KAG2189071.1"/>
    <property type="molecule type" value="Genomic_DNA"/>
</dbReference>
<feature type="compositionally biased region" description="Polar residues" evidence="1">
    <location>
        <begin position="379"/>
        <end position="396"/>
    </location>
</feature>
<name>A0A8H7QAZ8_9FUNG</name>
<feature type="transmembrane region" description="Helical" evidence="2">
    <location>
        <begin position="167"/>
        <end position="184"/>
    </location>
</feature>
<feature type="transmembrane region" description="Helical" evidence="2">
    <location>
        <begin position="19"/>
        <end position="38"/>
    </location>
</feature>
<proteinExistence type="predicted"/>
<keyword evidence="2" id="KW-0812">Transmembrane</keyword>
<feature type="non-terminal residue" evidence="3">
    <location>
        <position position="1"/>
    </location>
</feature>
<feature type="transmembrane region" description="Helical" evidence="2">
    <location>
        <begin position="244"/>
        <end position="268"/>
    </location>
</feature>
<comment type="caution">
    <text evidence="3">The sequence shown here is derived from an EMBL/GenBank/DDBJ whole genome shotgun (WGS) entry which is preliminary data.</text>
</comment>
<organism evidence="3 4">
    <name type="scientific">Umbelopsis vinacea</name>
    <dbReference type="NCBI Taxonomy" id="44442"/>
    <lineage>
        <taxon>Eukaryota</taxon>
        <taxon>Fungi</taxon>
        <taxon>Fungi incertae sedis</taxon>
        <taxon>Mucoromycota</taxon>
        <taxon>Mucoromycotina</taxon>
        <taxon>Umbelopsidomycetes</taxon>
        <taxon>Umbelopsidales</taxon>
        <taxon>Umbelopsidaceae</taxon>
        <taxon>Umbelopsis</taxon>
    </lineage>
</organism>
<keyword evidence="2" id="KW-1133">Transmembrane helix</keyword>
<protein>
    <submittedName>
        <fullName evidence="3">Uncharacterized protein</fullName>
    </submittedName>
</protein>
<accession>A0A8H7QAZ8</accession>
<dbReference type="Proteomes" id="UP000612746">
    <property type="component" value="Unassembled WGS sequence"/>
</dbReference>
<reference evidence="3" key="1">
    <citation type="submission" date="2020-12" db="EMBL/GenBank/DDBJ databases">
        <title>Metabolic potential, ecology and presence of endohyphal bacteria is reflected in genomic diversity of Mucoromycotina.</title>
        <authorList>
            <person name="Muszewska A."/>
            <person name="Okrasinska A."/>
            <person name="Steczkiewicz K."/>
            <person name="Drgas O."/>
            <person name="Orlowska M."/>
            <person name="Perlinska-Lenart U."/>
            <person name="Aleksandrzak-Piekarczyk T."/>
            <person name="Szatraj K."/>
            <person name="Zielenkiewicz U."/>
            <person name="Pilsyk S."/>
            <person name="Malc E."/>
            <person name="Mieczkowski P."/>
            <person name="Kruszewska J.S."/>
            <person name="Biernat P."/>
            <person name="Pawlowska J."/>
        </authorList>
    </citation>
    <scope>NUCLEOTIDE SEQUENCE</scope>
    <source>
        <strain evidence="3">WA0000051536</strain>
    </source>
</reference>
<keyword evidence="4" id="KW-1185">Reference proteome</keyword>
<sequence>CFQPLLIPLSMTHLSDFSFLQRAVSLVFLYVWACYRIAKTPMPETISAKARRTEKHIHILGINWVPGTTILCTDFTSIKIKYDEGFMMMQGADNTTSIVTTPEQYWTAADEQLVIPTDYSLCVGFAIQTLMRLLRFGNSGTLFLLQCFWQYLVNSVVKASFLYSWEFKLYITWFFVSLALFPVLQWNFSRPQYDITYKEVIPELVYGIELFAIGIIGIFTHCRFKRLIKQTRNSSNAQSVLEKITYFSELNQLLTAMLLISGSAFTILSTDHLTESRYLNVHKFSADLLICIANFTVVNAWFVMVLIFHPNQDYAERNTTHDPHSSYLFSHNRTGPSEVNANSVNMLRSQDAAIQEATIGTVLPDKMEGAKPMRPLTPHSVSTAPSTKYTRDTNSPYHMHRKNSEQVSMSSTSTPRPTFYSDTQPFVKDASIDLPVSKDLRPTLSQAAGVRFDDAKKYRNGEMIEMSDSVVYRQAQEWEHEAAARLGRNESPNTWLRQAPRAPAEDF</sequence>
<feature type="compositionally biased region" description="Polar residues" evidence="1">
    <location>
        <begin position="405"/>
        <end position="416"/>
    </location>
</feature>
<evidence type="ECO:0000313" key="4">
    <source>
        <dbReference type="Proteomes" id="UP000612746"/>
    </source>
</evidence>
<feature type="transmembrane region" description="Helical" evidence="2">
    <location>
        <begin position="204"/>
        <end position="224"/>
    </location>
</feature>
<dbReference type="OrthoDB" id="2384193at2759"/>
<evidence type="ECO:0000256" key="2">
    <source>
        <dbReference type="SAM" id="Phobius"/>
    </source>
</evidence>
<feature type="region of interest" description="Disordered" evidence="1">
    <location>
        <begin position="373"/>
        <end position="416"/>
    </location>
</feature>
<feature type="region of interest" description="Disordered" evidence="1">
    <location>
        <begin position="484"/>
        <end position="507"/>
    </location>
</feature>
<dbReference type="AlphaFoldDB" id="A0A8H7QAZ8"/>
<keyword evidence="2" id="KW-0472">Membrane</keyword>
<gene>
    <name evidence="3" type="ORF">INT44_004213</name>
</gene>
<evidence type="ECO:0000313" key="3">
    <source>
        <dbReference type="EMBL" id="KAG2189071.1"/>
    </source>
</evidence>
<feature type="transmembrane region" description="Helical" evidence="2">
    <location>
        <begin position="288"/>
        <end position="308"/>
    </location>
</feature>